<evidence type="ECO:0000256" key="3">
    <source>
        <dbReference type="ARBA" id="ARBA00022448"/>
    </source>
</evidence>
<organism evidence="6 7">
    <name type="scientific">Ehrlichia ruminantium</name>
    <name type="common">heartwater rickettsia</name>
    <name type="synonym">Cowdria ruminantium</name>
    <dbReference type="NCBI Taxonomy" id="779"/>
    <lineage>
        <taxon>Bacteria</taxon>
        <taxon>Pseudomonadati</taxon>
        <taxon>Pseudomonadota</taxon>
        <taxon>Alphaproteobacteria</taxon>
        <taxon>Rickettsiales</taxon>
        <taxon>Anaplasmataceae</taxon>
        <taxon>Ehrlichia</taxon>
    </lineage>
</organism>
<dbReference type="EMBL" id="CP033455">
    <property type="protein sequence ID" value="QGR03259.1"/>
    <property type="molecule type" value="Genomic_DNA"/>
</dbReference>
<evidence type="ECO:0000256" key="5">
    <source>
        <dbReference type="ARBA" id="ARBA00022906"/>
    </source>
</evidence>
<sequence length="296" mass="34080">MKHITFILFLYISLYPITGYSVPKIIATINPIYSLVNAVTESVTKPVLLINQQISIHDYMLRPSDKRKIKNSDVIFYVDDHLETFVSKIQDKTLVKLSDVVTLLPSRYDPHFSYKVHTTSNDLHIWLSPDNAKKIVEHIRSVLCQIDPQNAETYNKNAHATILKITEQAKKIKQQLNPIKTKPYVVVHDAYQYFEKYFGLNFTTSLSSSHDTNISVKKLVHIQKIITENNISCIFSESQNEKIRNLFSQHKVIFQILDPIGNISHTESYFDIMQNIADNFVNCLSTTQNSKKSSET</sequence>
<evidence type="ECO:0000313" key="6">
    <source>
        <dbReference type="EMBL" id="QGR03259.1"/>
    </source>
</evidence>
<keyword evidence="4" id="KW-0732">Signal</keyword>
<proteinExistence type="inferred from homology"/>
<accession>A0AAE6Q9X5</accession>
<dbReference type="Pfam" id="PF01297">
    <property type="entry name" value="ZnuA"/>
    <property type="match status" value="1"/>
</dbReference>
<keyword evidence="5" id="KW-0864">Zinc transport</keyword>
<protein>
    <recommendedName>
        <fullName evidence="2">High-affinity zinc uptake system protein ZnuA</fullName>
    </recommendedName>
</protein>
<dbReference type="GO" id="GO:0006829">
    <property type="term" value="P:zinc ion transport"/>
    <property type="evidence" value="ECO:0007669"/>
    <property type="project" value="UniProtKB-KW"/>
</dbReference>
<dbReference type="SUPFAM" id="SSF53807">
    <property type="entry name" value="Helical backbone' metal receptor"/>
    <property type="match status" value="1"/>
</dbReference>
<keyword evidence="3" id="KW-0813">Transport</keyword>
<dbReference type="Gene3D" id="3.40.50.1980">
    <property type="entry name" value="Nitrogenase molybdenum iron protein domain"/>
    <property type="match status" value="2"/>
</dbReference>
<dbReference type="AlphaFoldDB" id="A0AAE6Q9X5"/>
<keyword evidence="5" id="KW-0406">Ion transport</keyword>
<dbReference type="GO" id="GO:0046872">
    <property type="term" value="F:metal ion binding"/>
    <property type="evidence" value="ECO:0007669"/>
    <property type="project" value="InterPro"/>
</dbReference>
<keyword evidence="7" id="KW-1185">Reference proteome</keyword>
<keyword evidence="5" id="KW-0862">Zinc</keyword>
<dbReference type="PANTHER" id="PTHR42953">
    <property type="entry name" value="HIGH-AFFINITY ZINC UPTAKE SYSTEM PROTEIN ZNUA-RELATED"/>
    <property type="match status" value="1"/>
</dbReference>
<evidence type="ECO:0000313" key="7">
    <source>
        <dbReference type="Proteomes" id="UP000422822"/>
    </source>
</evidence>
<dbReference type="PANTHER" id="PTHR42953:SF3">
    <property type="entry name" value="HIGH-AFFINITY ZINC UPTAKE SYSTEM PROTEIN ZNUA"/>
    <property type="match status" value="1"/>
</dbReference>
<name>A0AAE6Q9X5_EHRRU</name>
<dbReference type="InterPro" id="IPR050492">
    <property type="entry name" value="Bact_metal-bind_prot9"/>
</dbReference>
<dbReference type="RefSeq" id="WP_158406429.1">
    <property type="nucleotide sequence ID" value="NZ_CP033454.1"/>
</dbReference>
<comment type="similarity">
    <text evidence="1">Belongs to the bacterial solute-binding protein 9 family.</text>
</comment>
<dbReference type="Proteomes" id="UP000422822">
    <property type="component" value="Chromosome"/>
</dbReference>
<gene>
    <name evidence="6" type="ORF">EDL80_01425</name>
</gene>
<dbReference type="InterPro" id="IPR006127">
    <property type="entry name" value="ZnuA-like"/>
</dbReference>
<evidence type="ECO:0000256" key="1">
    <source>
        <dbReference type="ARBA" id="ARBA00011028"/>
    </source>
</evidence>
<reference evidence="6 7" key="1">
    <citation type="submission" date="2018-10" db="EMBL/GenBank/DDBJ databases">
        <title>Propagation and draft genome sequences of three atypical Erhlichia ruminantium isolates.</title>
        <authorList>
            <person name="Liebenberg J."/>
            <person name="Steyn H."/>
            <person name="Josemans A."/>
            <person name="Zweygarth E."/>
        </authorList>
    </citation>
    <scope>NUCLEOTIDE SEQUENCE [LARGE SCALE GENOMIC DNA]</scope>
    <source>
        <strain evidence="6 7">Omatjenne</strain>
    </source>
</reference>
<evidence type="ECO:0000256" key="4">
    <source>
        <dbReference type="ARBA" id="ARBA00022729"/>
    </source>
</evidence>
<evidence type="ECO:0000256" key="2">
    <source>
        <dbReference type="ARBA" id="ARBA00015915"/>
    </source>
</evidence>